<gene>
    <name evidence="2" type="ORF">NCS_11108</name>
</gene>
<sequence length="68" mass="7690">MLESMASVQEKNPRVGNKMSKQNIKQVLDIHGKAMKKLVHRKRPLVTGKKEITGMVQDNLESSMSILE</sequence>
<evidence type="ECO:0000256" key="1">
    <source>
        <dbReference type="SAM" id="MobiDB-lite"/>
    </source>
</evidence>
<proteinExistence type="predicted"/>
<keyword evidence="3" id="KW-1185">Reference proteome</keyword>
<dbReference type="Proteomes" id="UP000230607">
    <property type="component" value="Chromosome 1"/>
</dbReference>
<name>A0A2H1FEY2_9ARCH</name>
<dbReference type="EMBL" id="LT841358">
    <property type="protein sequence ID" value="SMH71301.1"/>
    <property type="molecule type" value="Genomic_DNA"/>
</dbReference>
<organism evidence="2 3">
    <name type="scientific">Candidatus Nitrosotalea okcheonensis</name>
    <dbReference type="NCBI Taxonomy" id="1903276"/>
    <lineage>
        <taxon>Archaea</taxon>
        <taxon>Nitrososphaerota</taxon>
        <taxon>Nitrososphaeria</taxon>
        <taxon>Nitrosotaleales</taxon>
        <taxon>Nitrosotaleaceae</taxon>
        <taxon>Nitrosotalea</taxon>
    </lineage>
</organism>
<accession>A0A2H1FEY2</accession>
<evidence type="ECO:0000313" key="2">
    <source>
        <dbReference type="EMBL" id="SMH71301.1"/>
    </source>
</evidence>
<evidence type="ECO:0000313" key="3">
    <source>
        <dbReference type="Proteomes" id="UP000230607"/>
    </source>
</evidence>
<reference evidence="3" key="1">
    <citation type="submission" date="2017-03" db="EMBL/GenBank/DDBJ databases">
        <authorList>
            <person name="Herbold C."/>
        </authorList>
    </citation>
    <scope>NUCLEOTIDE SEQUENCE [LARGE SCALE GENOMIC DNA]</scope>
</reference>
<feature type="compositionally biased region" description="Polar residues" evidence="1">
    <location>
        <begin position="1"/>
        <end position="10"/>
    </location>
</feature>
<feature type="region of interest" description="Disordered" evidence="1">
    <location>
        <begin position="1"/>
        <end position="22"/>
    </location>
</feature>
<dbReference type="AlphaFoldDB" id="A0A2H1FEY2"/>
<protein>
    <submittedName>
        <fullName evidence="2">Uncharacterized protein</fullName>
    </submittedName>
</protein>